<accession>A0ABV7VV87</accession>
<dbReference type="PANTHER" id="PTHR42877:SF4">
    <property type="entry name" value="FAD_NAD(P)-BINDING DOMAIN-CONTAINING PROTEIN-RELATED"/>
    <property type="match status" value="1"/>
</dbReference>
<dbReference type="SUPFAM" id="SSF51905">
    <property type="entry name" value="FAD/NAD(P)-binding domain"/>
    <property type="match status" value="1"/>
</dbReference>
<sequence length="71" mass="7870">MKKHHWDIVIIGAGVSGIGAAVRFLQQGFSDFVILEKYDDLGGTWRDNTYPGCACDVPSALYSYSFAQRPE</sequence>
<reference evidence="2" key="1">
    <citation type="journal article" date="2019" name="Int. J. Syst. Evol. Microbiol.">
        <title>The Global Catalogue of Microorganisms (GCM) 10K type strain sequencing project: providing services to taxonomists for standard genome sequencing and annotation.</title>
        <authorList>
            <consortium name="The Broad Institute Genomics Platform"/>
            <consortium name="The Broad Institute Genome Sequencing Center for Infectious Disease"/>
            <person name="Wu L."/>
            <person name="Ma J."/>
        </authorList>
    </citation>
    <scope>NUCLEOTIDE SEQUENCE [LARGE SCALE GENOMIC DNA]</scope>
    <source>
        <strain evidence="2">KCTC 42424</strain>
    </source>
</reference>
<dbReference type="Pfam" id="PF13450">
    <property type="entry name" value="NAD_binding_8"/>
    <property type="match status" value="1"/>
</dbReference>
<dbReference type="Gene3D" id="3.50.50.60">
    <property type="entry name" value="FAD/NAD(P)-binding domain"/>
    <property type="match status" value="1"/>
</dbReference>
<dbReference type="Proteomes" id="UP001595722">
    <property type="component" value="Unassembled WGS sequence"/>
</dbReference>
<evidence type="ECO:0000313" key="2">
    <source>
        <dbReference type="Proteomes" id="UP001595722"/>
    </source>
</evidence>
<proteinExistence type="predicted"/>
<dbReference type="RefSeq" id="WP_376866431.1">
    <property type="nucleotide sequence ID" value="NZ_JBHRYB010000008.1"/>
</dbReference>
<gene>
    <name evidence="1" type="ORF">ACFOMG_10175</name>
</gene>
<protein>
    <submittedName>
        <fullName evidence="1">FAD-dependent oxidoreductase</fullName>
    </submittedName>
</protein>
<dbReference type="InterPro" id="IPR036188">
    <property type="entry name" value="FAD/NAD-bd_sf"/>
</dbReference>
<organism evidence="1 2">
    <name type="scientific">Bacterioplanoides pacificum</name>
    <dbReference type="NCBI Taxonomy" id="1171596"/>
    <lineage>
        <taxon>Bacteria</taxon>
        <taxon>Pseudomonadati</taxon>
        <taxon>Pseudomonadota</taxon>
        <taxon>Gammaproteobacteria</taxon>
        <taxon>Oceanospirillales</taxon>
        <taxon>Oceanospirillaceae</taxon>
        <taxon>Bacterioplanoides</taxon>
    </lineage>
</organism>
<dbReference type="PANTHER" id="PTHR42877">
    <property type="entry name" value="L-ORNITHINE N(5)-MONOOXYGENASE-RELATED"/>
    <property type="match status" value="1"/>
</dbReference>
<dbReference type="EMBL" id="JBHRYB010000008">
    <property type="protein sequence ID" value="MFC3680461.1"/>
    <property type="molecule type" value="Genomic_DNA"/>
</dbReference>
<comment type="caution">
    <text evidence="1">The sequence shown here is derived from an EMBL/GenBank/DDBJ whole genome shotgun (WGS) entry which is preliminary data.</text>
</comment>
<evidence type="ECO:0000313" key="1">
    <source>
        <dbReference type="EMBL" id="MFC3680461.1"/>
    </source>
</evidence>
<keyword evidence="2" id="KW-1185">Reference proteome</keyword>
<dbReference type="InterPro" id="IPR051209">
    <property type="entry name" value="FAD-bind_Monooxygenase_sf"/>
</dbReference>
<name>A0ABV7VV87_9GAMM</name>